<dbReference type="Gene3D" id="2.120.10.10">
    <property type="match status" value="1"/>
</dbReference>
<name>A0A061QSV6_9CHLO</name>
<dbReference type="InterPro" id="IPR011040">
    <property type="entry name" value="Sialidase"/>
</dbReference>
<proteinExistence type="predicted"/>
<keyword evidence="1" id="KW-0732">Signal</keyword>
<evidence type="ECO:0000256" key="1">
    <source>
        <dbReference type="SAM" id="SignalP"/>
    </source>
</evidence>
<evidence type="ECO:0000313" key="3">
    <source>
        <dbReference type="EMBL" id="JAC61515.1"/>
    </source>
</evidence>
<dbReference type="SUPFAM" id="SSF50939">
    <property type="entry name" value="Sialidases"/>
    <property type="match status" value="1"/>
</dbReference>
<reference evidence="3" key="1">
    <citation type="submission" date="2014-05" db="EMBL/GenBank/DDBJ databases">
        <title>The transcriptome of the halophilic microalga Tetraselmis sp. GSL018 isolated from the Great Salt Lake, Utah.</title>
        <authorList>
            <person name="Jinkerson R.E."/>
            <person name="D'Adamo S."/>
            <person name="Posewitz M.C."/>
        </authorList>
    </citation>
    <scope>NUCLEOTIDE SEQUENCE</scope>
    <source>
        <strain evidence="3">GSL018</strain>
    </source>
</reference>
<dbReference type="EMBL" id="GBEZ01025592">
    <property type="protein sequence ID" value="JAC61515.1"/>
    <property type="molecule type" value="Transcribed_RNA"/>
</dbReference>
<dbReference type="InterPro" id="IPR036278">
    <property type="entry name" value="Sialidase_sf"/>
</dbReference>
<dbReference type="Pfam" id="PF13088">
    <property type="entry name" value="BNR_2"/>
    <property type="match status" value="1"/>
</dbReference>
<accession>A0A061QSV6</accession>
<dbReference type="CDD" id="cd15482">
    <property type="entry name" value="Sialidase_non-viral"/>
    <property type="match status" value="1"/>
</dbReference>
<dbReference type="PANTHER" id="PTHR43752:SF2">
    <property type="entry name" value="BNR_ASP-BOX REPEAT FAMILY PROTEIN"/>
    <property type="match status" value="1"/>
</dbReference>
<sequence length="454" mass="50264">MESRLRFWTVLALLVLGTAARVAEAVLRSSKVDVFQINQAGTGREVLARQYLKSLQELADSQNGSTVHRFSKHDVFRRSFGTVKAFPGLLRAHLVLREDQRPTRSQHASTIAEVSPGTLLAAWFGGTWERMGDVGIWTARFQEGRWEPPTQVAWPQPSEAYPGWMAPCYNPVLFHYSATNTTILFYKVGVKPSTWRGFILRSADGGLSWGEPEPMAKGLIGPSKNPPMLLDDGTILSPSSDERDEWTCHVEISTDGGRTWSRTHDIHYGRGIIQPTLFQAPDGTVRMFMRPHRDKLMITAESSDGGRTWRDARETGVASPNAGLCAVALADGRVVVVHNLAHRGRTAVAVSASSDYGRTFCQVAVLEDDESKYTRVEECTDHKNRDKADPPEYSYPTVIQSPSDGLLHITYTYSYYGAGGKCSGRENVKHVVIDPCELEGASEAPRRCVLPGSR</sequence>
<dbReference type="PANTHER" id="PTHR43752">
    <property type="entry name" value="BNR/ASP-BOX REPEAT FAMILY PROTEIN"/>
    <property type="match status" value="1"/>
</dbReference>
<gene>
    <name evidence="3" type="ORF">TSPGSL018_26009</name>
</gene>
<organism evidence="3">
    <name type="scientific">Tetraselmis sp. GSL018</name>
    <dbReference type="NCBI Taxonomy" id="582737"/>
    <lineage>
        <taxon>Eukaryota</taxon>
        <taxon>Viridiplantae</taxon>
        <taxon>Chlorophyta</taxon>
        <taxon>core chlorophytes</taxon>
        <taxon>Chlorodendrophyceae</taxon>
        <taxon>Chlorodendrales</taxon>
        <taxon>Chlorodendraceae</taxon>
        <taxon>Tetraselmis</taxon>
    </lineage>
</organism>
<evidence type="ECO:0000259" key="2">
    <source>
        <dbReference type="Pfam" id="PF13088"/>
    </source>
</evidence>
<feature type="domain" description="Sialidase" evidence="2">
    <location>
        <begin position="117"/>
        <end position="409"/>
    </location>
</feature>
<feature type="chain" id="PRO_5001605228" evidence="1">
    <location>
        <begin position="26"/>
        <end position="454"/>
    </location>
</feature>
<dbReference type="AlphaFoldDB" id="A0A061QSV6"/>
<feature type="signal peptide" evidence="1">
    <location>
        <begin position="1"/>
        <end position="25"/>
    </location>
</feature>
<protein>
    <submittedName>
        <fullName evidence="3">Bnr asp-box repeat domain-containing protein</fullName>
    </submittedName>
</protein>